<feature type="domain" description="MATH" evidence="1">
    <location>
        <begin position="22"/>
        <end position="101"/>
    </location>
</feature>
<dbReference type="Gramene" id="LPERR11G16730.1">
    <property type="protein sequence ID" value="LPERR11G16730.1"/>
    <property type="gene ID" value="LPERR11G16730"/>
</dbReference>
<sequence length="154" mass="17343">MSPQMEEVITTSTITSTETTGSHMLKINGYKTIRNSHCVSEYIESARFNAAGHTWSILFYPHGKTNKDIFDTTSYVSLKLHDGADIARDDTVHANVKFSMVGSWLPFFVWFKTSFRKGNMEAGHGFICWEDLLLTGCIKNRREGRRARSGGRAG</sequence>
<dbReference type="CDD" id="cd00121">
    <property type="entry name" value="MATH"/>
    <property type="match status" value="1"/>
</dbReference>
<proteinExistence type="predicted"/>
<dbReference type="PANTHER" id="PTHR26379:SF443">
    <property type="entry name" value="MATH DOMAIN CONTAINING PROTEIN"/>
    <property type="match status" value="1"/>
</dbReference>
<keyword evidence="3" id="KW-1185">Reference proteome</keyword>
<dbReference type="GO" id="GO:0016567">
    <property type="term" value="P:protein ubiquitination"/>
    <property type="evidence" value="ECO:0007669"/>
    <property type="project" value="InterPro"/>
</dbReference>
<dbReference type="AlphaFoldDB" id="A0A0D9XUD8"/>
<evidence type="ECO:0000313" key="2">
    <source>
        <dbReference type="EnsemblPlants" id="LPERR11G16730.1"/>
    </source>
</evidence>
<dbReference type="EnsemblPlants" id="LPERR11G16730.1">
    <property type="protein sequence ID" value="LPERR11G16730.1"/>
    <property type="gene ID" value="LPERR11G16730"/>
</dbReference>
<dbReference type="SUPFAM" id="SSF49599">
    <property type="entry name" value="TRAF domain-like"/>
    <property type="match status" value="1"/>
</dbReference>
<evidence type="ECO:0000259" key="1">
    <source>
        <dbReference type="Pfam" id="PF22486"/>
    </source>
</evidence>
<reference evidence="2 3" key="1">
    <citation type="submission" date="2012-08" db="EMBL/GenBank/DDBJ databases">
        <title>Oryza genome evolution.</title>
        <authorList>
            <person name="Wing R.A."/>
        </authorList>
    </citation>
    <scope>NUCLEOTIDE SEQUENCE</scope>
</reference>
<dbReference type="Gene3D" id="2.60.210.10">
    <property type="entry name" value="Apoptosis, Tumor Necrosis Factor Receptor Associated Protein 2, Chain A"/>
    <property type="match status" value="1"/>
</dbReference>
<dbReference type="InterPro" id="IPR008974">
    <property type="entry name" value="TRAF-like"/>
</dbReference>
<name>A0A0D9XUD8_9ORYZ</name>
<dbReference type="Proteomes" id="UP000032180">
    <property type="component" value="Chromosome 11"/>
</dbReference>
<reference evidence="3" key="2">
    <citation type="submission" date="2013-12" db="EMBL/GenBank/DDBJ databases">
        <authorList>
            <person name="Yu Y."/>
            <person name="Lee S."/>
            <person name="de Baynast K."/>
            <person name="Wissotski M."/>
            <person name="Liu L."/>
            <person name="Talag J."/>
            <person name="Goicoechea J."/>
            <person name="Angelova A."/>
            <person name="Jetty R."/>
            <person name="Kudrna D."/>
            <person name="Golser W."/>
            <person name="Rivera L."/>
            <person name="Zhang J."/>
            <person name="Wing R."/>
        </authorList>
    </citation>
    <scope>NUCLEOTIDE SEQUENCE</scope>
</reference>
<dbReference type="HOGENOM" id="CLU_1706817_0_0_1"/>
<accession>A0A0D9XUD8</accession>
<reference evidence="2" key="3">
    <citation type="submission" date="2015-04" db="UniProtKB">
        <authorList>
            <consortium name="EnsemblPlants"/>
        </authorList>
    </citation>
    <scope>IDENTIFICATION</scope>
</reference>
<dbReference type="STRING" id="77586.A0A0D9XUD8"/>
<dbReference type="InterPro" id="IPR002083">
    <property type="entry name" value="MATH/TRAF_dom"/>
</dbReference>
<evidence type="ECO:0000313" key="3">
    <source>
        <dbReference type="Proteomes" id="UP000032180"/>
    </source>
</evidence>
<dbReference type="InterPro" id="IPR045005">
    <property type="entry name" value="BPM1-6"/>
</dbReference>
<dbReference type="PANTHER" id="PTHR26379">
    <property type="entry name" value="BTB/POZ AND MATH DOMAIN-CONTAINING PROTEIN 1"/>
    <property type="match status" value="1"/>
</dbReference>
<protein>
    <recommendedName>
        <fullName evidence="1">MATH domain-containing protein</fullName>
    </recommendedName>
</protein>
<dbReference type="Pfam" id="PF22486">
    <property type="entry name" value="MATH_2"/>
    <property type="match status" value="1"/>
</dbReference>
<organism evidence="2 3">
    <name type="scientific">Leersia perrieri</name>
    <dbReference type="NCBI Taxonomy" id="77586"/>
    <lineage>
        <taxon>Eukaryota</taxon>
        <taxon>Viridiplantae</taxon>
        <taxon>Streptophyta</taxon>
        <taxon>Embryophyta</taxon>
        <taxon>Tracheophyta</taxon>
        <taxon>Spermatophyta</taxon>
        <taxon>Magnoliopsida</taxon>
        <taxon>Liliopsida</taxon>
        <taxon>Poales</taxon>
        <taxon>Poaceae</taxon>
        <taxon>BOP clade</taxon>
        <taxon>Oryzoideae</taxon>
        <taxon>Oryzeae</taxon>
        <taxon>Oryzinae</taxon>
        <taxon>Leersia</taxon>
    </lineage>
</organism>